<evidence type="ECO:0000259" key="1">
    <source>
        <dbReference type="Pfam" id="PF02752"/>
    </source>
</evidence>
<proteinExistence type="predicted"/>
<sequence length="445" mass="50349">MIFHNFYSAGADLSTTDINAVTNKNANRPNHCRRRKPDKASEFGFNFIVRIITDNDVVRPCGRISGNIEVETRFPISHLGFLVQFEAICSMRYTSKFENKTHFHNGREMILEGTKLVGDYGYFESPIQHIISPFRRGSAADANIVFPGRSYYPFSLTIPENPNLPAGFSNDFGSLVHRLTVYMKNVTGHQVAVEVGDKPMRFNGHFNLRNIGLKEISIERFYIKSVFSRKKVVEARLLVHTSGFLRGESIPFRVEYKNPKCYPLHIFVRLIQCLKHNATDKSEAVKRKSKIVKTVHTQIQNDNTAEGWEDILGIPENQEPSYKGHFMYSVTYILQINVKIFLESDQHVIIKGEAPIYIGSTRDDVETLRLTGGMSNVVVPHGIGRRSGSEASLNTLSSGRSLPPSYSQLSSRATSWETLPPAYEELEFIEEDIAFEDLSMATTDP</sequence>
<dbReference type="GO" id="GO:0005737">
    <property type="term" value="C:cytoplasm"/>
    <property type="evidence" value="ECO:0007669"/>
    <property type="project" value="TreeGrafter"/>
</dbReference>
<evidence type="ECO:0000313" key="2">
    <source>
        <dbReference type="EMBL" id="ODN04985.1"/>
    </source>
</evidence>
<reference evidence="2 3" key="1">
    <citation type="journal article" date="2016" name="Genome Biol. Evol.">
        <title>Gene Family Evolution Reflects Adaptation to Soil Environmental Stressors in the Genome of the Collembolan Orchesella cincta.</title>
        <authorList>
            <person name="Faddeeva-Vakhrusheva A."/>
            <person name="Derks M.F."/>
            <person name="Anvar S.Y."/>
            <person name="Agamennone V."/>
            <person name="Suring W."/>
            <person name="Smit S."/>
            <person name="van Straalen N.M."/>
            <person name="Roelofs D."/>
        </authorList>
    </citation>
    <scope>NUCLEOTIDE SEQUENCE [LARGE SCALE GENOMIC DNA]</scope>
    <source>
        <tissue evidence="2">Mixed pool</tissue>
    </source>
</reference>
<name>A0A1D2NIP8_ORCCI</name>
<organism evidence="2 3">
    <name type="scientific">Orchesella cincta</name>
    <name type="common">Springtail</name>
    <name type="synonym">Podura cincta</name>
    <dbReference type="NCBI Taxonomy" id="48709"/>
    <lineage>
        <taxon>Eukaryota</taxon>
        <taxon>Metazoa</taxon>
        <taxon>Ecdysozoa</taxon>
        <taxon>Arthropoda</taxon>
        <taxon>Hexapoda</taxon>
        <taxon>Collembola</taxon>
        <taxon>Entomobryomorpha</taxon>
        <taxon>Entomobryoidea</taxon>
        <taxon>Orchesellidae</taxon>
        <taxon>Orchesellinae</taxon>
        <taxon>Orchesella</taxon>
    </lineage>
</organism>
<feature type="domain" description="Arrestin C-terminal-like" evidence="1">
    <location>
        <begin position="233"/>
        <end position="360"/>
    </location>
</feature>
<evidence type="ECO:0000313" key="3">
    <source>
        <dbReference type="Proteomes" id="UP000094527"/>
    </source>
</evidence>
<dbReference type="OrthoDB" id="8251650at2759"/>
<dbReference type="GO" id="GO:0015031">
    <property type="term" value="P:protein transport"/>
    <property type="evidence" value="ECO:0007669"/>
    <property type="project" value="TreeGrafter"/>
</dbReference>
<dbReference type="Pfam" id="PF02752">
    <property type="entry name" value="Arrestin_C"/>
    <property type="match status" value="1"/>
</dbReference>
<comment type="caution">
    <text evidence="2">The sequence shown here is derived from an EMBL/GenBank/DDBJ whole genome shotgun (WGS) entry which is preliminary data.</text>
</comment>
<dbReference type="AlphaFoldDB" id="A0A1D2NIP8"/>
<dbReference type="EMBL" id="LJIJ01000032">
    <property type="protein sequence ID" value="ODN04985.1"/>
    <property type="molecule type" value="Genomic_DNA"/>
</dbReference>
<dbReference type="Gene3D" id="2.60.40.640">
    <property type="match status" value="2"/>
</dbReference>
<dbReference type="STRING" id="48709.A0A1D2NIP8"/>
<dbReference type="Proteomes" id="UP000094527">
    <property type="component" value="Unassembled WGS sequence"/>
</dbReference>
<dbReference type="InterPro" id="IPR014752">
    <property type="entry name" value="Arrestin-like_C"/>
</dbReference>
<dbReference type="InterPro" id="IPR011022">
    <property type="entry name" value="Arrestin_C-like"/>
</dbReference>
<dbReference type="PANTHER" id="PTHR11188:SF17">
    <property type="entry name" value="FI21816P1"/>
    <property type="match status" value="1"/>
</dbReference>
<dbReference type="InterPro" id="IPR050357">
    <property type="entry name" value="Arrestin_domain-protein"/>
</dbReference>
<dbReference type="OMA" id="WTSRRES"/>
<dbReference type="PANTHER" id="PTHR11188">
    <property type="entry name" value="ARRESTIN DOMAIN CONTAINING PROTEIN"/>
    <property type="match status" value="1"/>
</dbReference>
<accession>A0A1D2NIP8</accession>
<gene>
    <name evidence="2" type="ORF">Ocin01_01694</name>
</gene>
<protein>
    <recommendedName>
        <fullName evidence="1">Arrestin C-terminal-like domain-containing protein</fullName>
    </recommendedName>
</protein>
<keyword evidence="3" id="KW-1185">Reference proteome</keyword>